<dbReference type="NCBIfam" id="NF040603">
    <property type="entry name" value="choice_anch_P"/>
    <property type="match status" value="1"/>
</dbReference>
<dbReference type="EMBL" id="AMLP01000122">
    <property type="protein sequence ID" value="ELS55172.1"/>
    <property type="molecule type" value="Genomic_DNA"/>
</dbReference>
<protein>
    <submittedName>
        <fullName evidence="1">Uncharacterized protein</fullName>
    </submittedName>
</protein>
<gene>
    <name evidence="1" type="ORF">STVIR_3873</name>
</gene>
<dbReference type="PATRIC" id="fig|1160705.3.peg.3832"/>
<accession>L8PIH3</accession>
<reference evidence="1 2" key="1">
    <citation type="journal article" date="2013" name="Genome Announc.">
        <title>Draft Genome Sequence of Streptomyces viridochromogenes Strain Tu57, Producer of Avilamycin.</title>
        <authorList>
            <person name="Gruning B.A."/>
            <person name="Erxleben A."/>
            <person name="Hahnlein A."/>
            <person name="Gunther S."/>
        </authorList>
    </citation>
    <scope>NUCLEOTIDE SEQUENCE [LARGE SCALE GENOMIC DNA]</scope>
    <source>
        <strain evidence="1 2">Tue57</strain>
    </source>
</reference>
<name>L8PIH3_STRVR</name>
<comment type="caution">
    <text evidence="1">The sequence shown here is derived from an EMBL/GenBank/DDBJ whole genome shotgun (WGS) entry which is preliminary data.</text>
</comment>
<organism evidence="1 2">
    <name type="scientific">Streptomyces viridochromogenes Tue57</name>
    <dbReference type="NCBI Taxonomy" id="1160705"/>
    <lineage>
        <taxon>Bacteria</taxon>
        <taxon>Bacillati</taxon>
        <taxon>Actinomycetota</taxon>
        <taxon>Actinomycetes</taxon>
        <taxon>Kitasatosporales</taxon>
        <taxon>Streptomycetaceae</taxon>
        <taxon>Streptomyces</taxon>
    </lineage>
</organism>
<evidence type="ECO:0000313" key="1">
    <source>
        <dbReference type="EMBL" id="ELS55172.1"/>
    </source>
</evidence>
<dbReference type="AlphaFoldDB" id="L8PIH3"/>
<dbReference type="Proteomes" id="UP000011205">
    <property type="component" value="Unassembled WGS sequence"/>
</dbReference>
<sequence length="109" mass="10642">MAQARIGLPGVPLIKVSGLTATSSSQCGKAGTGSTTLTLKIAGAPVTVADDPNTEVPLVGGGRLIVNEQLPSTGADAGLKVNGIHLVLPADGGEVVLASADSAMHNCGD</sequence>
<proteinExistence type="predicted"/>
<evidence type="ECO:0000313" key="2">
    <source>
        <dbReference type="Proteomes" id="UP000011205"/>
    </source>
</evidence>